<dbReference type="OrthoDB" id="10604486at2759"/>
<evidence type="ECO:0000313" key="2">
    <source>
        <dbReference type="Proteomes" id="UP000054477"/>
    </source>
</evidence>
<dbReference type="AlphaFoldDB" id="A0A0C9XSV3"/>
<dbReference type="Proteomes" id="UP000054477">
    <property type="component" value="Unassembled WGS sequence"/>
</dbReference>
<sequence>MSINLNENHKDPHTTTTQARCNAPELFISSLKPLAYRYFNCPEGRAHSVAQRGHVPRPMTPNQFLNLLQRHTDPQSVTSRFPMRRVRLRQMSGIGPPPLSLRLLASSGSEAYTVKTIIAFNSWRPPTLSAHPATT</sequence>
<reference evidence="2" key="2">
    <citation type="submission" date="2015-01" db="EMBL/GenBank/DDBJ databases">
        <title>Evolutionary Origins and Diversification of the Mycorrhizal Mutualists.</title>
        <authorList>
            <consortium name="DOE Joint Genome Institute"/>
            <consortium name="Mycorrhizal Genomics Consortium"/>
            <person name="Kohler A."/>
            <person name="Kuo A."/>
            <person name="Nagy L.G."/>
            <person name="Floudas D."/>
            <person name="Copeland A."/>
            <person name="Barry K.W."/>
            <person name="Cichocki N."/>
            <person name="Veneault-Fourrey C."/>
            <person name="LaButti K."/>
            <person name="Lindquist E.A."/>
            <person name="Lipzen A."/>
            <person name="Lundell T."/>
            <person name="Morin E."/>
            <person name="Murat C."/>
            <person name="Riley R."/>
            <person name="Ohm R."/>
            <person name="Sun H."/>
            <person name="Tunlid A."/>
            <person name="Henrissat B."/>
            <person name="Grigoriev I.V."/>
            <person name="Hibbett D.S."/>
            <person name="Martin F."/>
        </authorList>
    </citation>
    <scope>NUCLEOTIDE SEQUENCE [LARGE SCALE GENOMIC DNA]</scope>
    <source>
        <strain evidence="2">LaAM-08-1</strain>
    </source>
</reference>
<dbReference type="HOGENOM" id="CLU_1886103_0_0_1"/>
<reference evidence="1 2" key="1">
    <citation type="submission" date="2014-04" db="EMBL/GenBank/DDBJ databases">
        <authorList>
            <consortium name="DOE Joint Genome Institute"/>
            <person name="Kuo A."/>
            <person name="Kohler A."/>
            <person name="Nagy L.G."/>
            <person name="Floudas D."/>
            <person name="Copeland A."/>
            <person name="Barry K.W."/>
            <person name="Cichocki N."/>
            <person name="Veneault-Fourrey C."/>
            <person name="LaButti K."/>
            <person name="Lindquist E.A."/>
            <person name="Lipzen A."/>
            <person name="Lundell T."/>
            <person name="Morin E."/>
            <person name="Murat C."/>
            <person name="Sun H."/>
            <person name="Tunlid A."/>
            <person name="Henrissat B."/>
            <person name="Grigoriev I.V."/>
            <person name="Hibbett D.S."/>
            <person name="Martin F."/>
            <person name="Nordberg H.P."/>
            <person name="Cantor M.N."/>
            <person name="Hua S.X."/>
        </authorList>
    </citation>
    <scope>NUCLEOTIDE SEQUENCE [LARGE SCALE GENOMIC DNA]</scope>
    <source>
        <strain evidence="1 2">LaAM-08-1</strain>
    </source>
</reference>
<keyword evidence="2" id="KW-1185">Reference proteome</keyword>
<dbReference type="EMBL" id="KN838617">
    <property type="protein sequence ID" value="KIK00847.1"/>
    <property type="molecule type" value="Genomic_DNA"/>
</dbReference>
<name>A0A0C9XSV3_9AGAR</name>
<evidence type="ECO:0000313" key="1">
    <source>
        <dbReference type="EMBL" id="KIK00847.1"/>
    </source>
</evidence>
<gene>
    <name evidence="1" type="ORF">K443DRAFT_593313</name>
</gene>
<organism evidence="1 2">
    <name type="scientific">Laccaria amethystina LaAM-08-1</name>
    <dbReference type="NCBI Taxonomy" id="1095629"/>
    <lineage>
        <taxon>Eukaryota</taxon>
        <taxon>Fungi</taxon>
        <taxon>Dikarya</taxon>
        <taxon>Basidiomycota</taxon>
        <taxon>Agaricomycotina</taxon>
        <taxon>Agaricomycetes</taxon>
        <taxon>Agaricomycetidae</taxon>
        <taxon>Agaricales</taxon>
        <taxon>Agaricineae</taxon>
        <taxon>Hydnangiaceae</taxon>
        <taxon>Laccaria</taxon>
    </lineage>
</organism>
<proteinExistence type="predicted"/>
<protein>
    <submittedName>
        <fullName evidence="1">Unplaced genomic scaffold K443scaffold_82, whole genome shotgun sequence</fullName>
    </submittedName>
</protein>
<accession>A0A0C9XSV3</accession>